<protein>
    <submittedName>
        <fullName evidence="4">Outer membrane protein assembly factor BamB, contains PQQ-like beta-propeller repeat</fullName>
    </submittedName>
</protein>
<organism evidence="4 5">
    <name type="scientific">Streptomyces radiopugnans</name>
    <dbReference type="NCBI Taxonomy" id="403935"/>
    <lineage>
        <taxon>Bacteria</taxon>
        <taxon>Bacillati</taxon>
        <taxon>Actinomycetota</taxon>
        <taxon>Actinomycetes</taxon>
        <taxon>Kitasatosporales</taxon>
        <taxon>Streptomycetaceae</taxon>
        <taxon>Streptomyces</taxon>
    </lineage>
</organism>
<keyword evidence="2" id="KW-0472">Membrane</keyword>
<dbReference type="STRING" id="403935.SAMN05216481_11067"/>
<feature type="transmembrane region" description="Helical" evidence="2">
    <location>
        <begin position="187"/>
        <end position="208"/>
    </location>
</feature>
<sequence>MSQPPPPPSQPPSGGFGPPPEQPDDRPDQPERQPEQQPEKAEREQPPQVPLSKSPQSPADPPGQPPQAPAGPQTPPGPPSYGYPQQPGQPGQFGGPEQPVQPGQFGQAPQFPPGQPQAYGYPQQPGQMPQAPYGQAPAYGRPPAYGQPPSYGYPQQPGYGQYPTQPMYGGGAQPPGGGNGGNKSAKILAVVAAVVAVLLVAGGGVWFLTKDDGGTEAKKGDKGTTQGADGGSGDSGGSGGEKGLIDAELAWTVDPPKVDKQDIIAEAPGTWFVGGNIVKATTSSTTAYDMKTGKVAWSIDMPRPKDCTAAFEMSEDRTVVQYGRRCEFVMGIDLAAGKKLWNKELPSKRDSSSEFSYTEMAVSGDIAAAAWIGNAVGYDLSTGKELWQQEEGSDCKDRGYSGGAQLVAKLECGFGGSQKVQGVGPGGKKKWEWDVPDGIEVLKVLSTDPLVLGVNAGGESSIDITDVMVLSDSGELQDKISIDKDRHELGCRGITLSNCPGTVVDGGTMYISSKPHQGGEYGQTSEIIAFDLTTGKSKWLGEPTTGGRIVPVTVEDGSLLAYELPGYDKPGQVVTLDPKTGKPSPRMKLPESGVKQEYDMATGSDVHPFWKDGHFFLVNHRFYATAGLSDLAIAAYS</sequence>
<dbReference type="PANTHER" id="PTHR34512">
    <property type="entry name" value="CELL SURFACE PROTEIN"/>
    <property type="match status" value="1"/>
</dbReference>
<dbReference type="Pfam" id="PF13360">
    <property type="entry name" value="PQQ_2"/>
    <property type="match status" value="1"/>
</dbReference>
<feature type="domain" description="Pyrrolo-quinoline quinone repeat" evidence="3">
    <location>
        <begin position="250"/>
        <end position="390"/>
    </location>
</feature>
<feature type="compositionally biased region" description="Low complexity" evidence="1">
    <location>
        <begin position="82"/>
        <end position="109"/>
    </location>
</feature>
<dbReference type="SUPFAM" id="SSF50998">
    <property type="entry name" value="Quinoprotein alcohol dehydrogenase-like"/>
    <property type="match status" value="1"/>
</dbReference>
<feature type="compositionally biased region" description="Basic and acidic residues" evidence="1">
    <location>
        <begin position="23"/>
        <end position="45"/>
    </location>
</feature>
<feature type="compositionally biased region" description="Pro residues" evidence="1">
    <location>
        <begin position="1"/>
        <end position="21"/>
    </location>
</feature>
<evidence type="ECO:0000259" key="3">
    <source>
        <dbReference type="Pfam" id="PF13360"/>
    </source>
</evidence>
<dbReference type="AlphaFoldDB" id="A0A1H9H2L7"/>
<dbReference type="Proteomes" id="UP000199055">
    <property type="component" value="Unassembled WGS sequence"/>
</dbReference>
<reference evidence="4 5" key="1">
    <citation type="submission" date="2016-10" db="EMBL/GenBank/DDBJ databases">
        <authorList>
            <person name="de Groot N.N."/>
        </authorList>
    </citation>
    <scope>NUCLEOTIDE SEQUENCE [LARGE SCALE GENOMIC DNA]</scope>
    <source>
        <strain evidence="4 5">CGMCC 4.3519</strain>
    </source>
</reference>
<feature type="compositionally biased region" description="Low complexity" evidence="1">
    <location>
        <begin position="116"/>
        <end position="167"/>
    </location>
</feature>
<feature type="region of interest" description="Disordered" evidence="1">
    <location>
        <begin position="1"/>
        <end position="177"/>
    </location>
</feature>
<keyword evidence="2" id="KW-1133">Transmembrane helix</keyword>
<name>A0A1H9H2L7_9ACTN</name>
<proteinExistence type="predicted"/>
<feature type="compositionally biased region" description="Gly residues" evidence="1">
    <location>
        <begin position="168"/>
        <end position="177"/>
    </location>
</feature>
<evidence type="ECO:0000313" key="4">
    <source>
        <dbReference type="EMBL" id="SEQ56503.1"/>
    </source>
</evidence>
<accession>A0A1H9H2L7</accession>
<dbReference type="InterPro" id="IPR015943">
    <property type="entry name" value="WD40/YVTN_repeat-like_dom_sf"/>
</dbReference>
<dbReference type="InterPro" id="IPR002372">
    <property type="entry name" value="PQQ_rpt_dom"/>
</dbReference>
<feature type="compositionally biased region" description="Pro residues" evidence="1">
    <location>
        <begin position="58"/>
        <end position="81"/>
    </location>
</feature>
<evidence type="ECO:0000256" key="2">
    <source>
        <dbReference type="SAM" id="Phobius"/>
    </source>
</evidence>
<evidence type="ECO:0000256" key="1">
    <source>
        <dbReference type="SAM" id="MobiDB-lite"/>
    </source>
</evidence>
<evidence type="ECO:0000313" key="5">
    <source>
        <dbReference type="Proteomes" id="UP000199055"/>
    </source>
</evidence>
<feature type="compositionally biased region" description="Basic and acidic residues" evidence="1">
    <location>
        <begin position="210"/>
        <end position="222"/>
    </location>
</feature>
<feature type="compositionally biased region" description="Gly residues" evidence="1">
    <location>
        <begin position="228"/>
        <end position="242"/>
    </location>
</feature>
<keyword evidence="5" id="KW-1185">Reference proteome</keyword>
<dbReference type="InterPro" id="IPR011047">
    <property type="entry name" value="Quinoprotein_ADH-like_sf"/>
</dbReference>
<feature type="region of interest" description="Disordered" evidence="1">
    <location>
        <begin position="210"/>
        <end position="243"/>
    </location>
</feature>
<gene>
    <name evidence="4" type="ORF">SAMN05216481_11067</name>
</gene>
<keyword evidence="2" id="KW-0812">Transmembrane</keyword>
<dbReference type="Gene3D" id="2.130.10.10">
    <property type="entry name" value="YVTN repeat-like/Quinoprotein amine dehydrogenase"/>
    <property type="match status" value="1"/>
</dbReference>
<dbReference type="PANTHER" id="PTHR34512:SF30">
    <property type="entry name" value="OUTER MEMBRANE PROTEIN ASSEMBLY FACTOR BAMB"/>
    <property type="match status" value="1"/>
</dbReference>
<dbReference type="EMBL" id="FOET01000010">
    <property type="protein sequence ID" value="SEQ56503.1"/>
    <property type="molecule type" value="Genomic_DNA"/>
</dbReference>
<dbReference type="RefSeq" id="WP_107436779.1">
    <property type="nucleotide sequence ID" value="NZ_FOET01000010.1"/>
</dbReference>